<evidence type="ECO:0000259" key="1">
    <source>
        <dbReference type="Pfam" id="PF07238"/>
    </source>
</evidence>
<dbReference type="EMBL" id="CP095071">
    <property type="protein sequence ID" value="UOQ85897.1"/>
    <property type="molecule type" value="Genomic_DNA"/>
</dbReference>
<dbReference type="InterPro" id="IPR009926">
    <property type="entry name" value="T3SS_YcgR_PilZN"/>
</dbReference>
<accession>A0ABY4GRI7</accession>
<keyword evidence="4" id="KW-1185">Reference proteome</keyword>
<evidence type="ECO:0000259" key="2">
    <source>
        <dbReference type="Pfam" id="PF12945"/>
    </source>
</evidence>
<reference evidence="3 4" key="1">
    <citation type="submission" date="2022-04" db="EMBL/GenBank/DDBJ databases">
        <title>Gracilibacillus sp. isolated from saltern.</title>
        <authorList>
            <person name="Won M."/>
            <person name="Lee C.-M."/>
            <person name="Woen H.-Y."/>
            <person name="Kwon S.-W."/>
        </authorList>
    </citation>
    <scope>NUCLEOTIDE SEQUENCE [LARGE SCALE GENOMIC DNA]</scope>
    <source>
        <strain evidence="3 4">SSPM10-3</strain>
    </source>
</reference>
<dbReference type="RefSeq" id="WP_244746178.1">
    <property type="nucleotide sequence ID" value="NZ_CP095071.1"/>
</dbReference>
<dbReference type="Pfam" id="PF12945">
    <property type="entry name" value="PilZNR"/>
    <property type="match status" value="1"/>
</dbReference>
<name>A0ABY4GRI7_9BACI</name>
<evidence type="ECO:0000313" key="3">
    <source>
        <dbReference type="EMBL" id="UOQ85897.1"/>
    </source>
</evidence>
<sequence length="218" mass="25423">MVRIGSFIQLEQAKDKSKTYKCRVIEHKLDKLYIDYPIDVQTNRTQLFPVGSEFQAFFTENYSLFSFPSQIIGKAKINNIPTLIMNFDKEHLKKIQRREFVRIEAMLDISVRSRNQEPSFAPFTSVTHDISGGGLSVLIKKNVDINEGEMLDIMLVLPLDNEMEYLHLIGTAIRIHNISENNNIVSVKFVEIDKKDQQHIIRYCFIKQLENRRKGFIQ</sequence>
<dbReference type="Proteomes" id="UP000831537">
    <property type="component" value="Chromosome"/>
</dbReference>
<proteinExistence type="predicted"/>
<dbReference type="SUPFAM" id="SSF141371">
    <property type="entry name" value="PilZ domain-like"/>
    <property type="match status" value="1"/>
</dbReference>
<gene>
    <name evidence="3" type="ORF">MUN87_03025</name>
</gene>
<organism evidence="3 4">
    <name type="scientific">Gracilibacillus salinarum</name>
    <dbReference type="NCBI Taxonomy" id="2932255"/>
    <lineage>
        <taxon>Bacteria</taxon>
        <taxon>Bacillati</taxon>
        <taxon>Bacillota</taxon>
        <taxon>Bacilli</taxon>
        <taxon>Bacillales</taxon>
        <taxon>Bacillaceae</taxon>
        <taxon>Gracilibacillus</taxon>
    </lineage>
</organism>
<feature type="domain" description="Type III secretion system flagellar brake protein YcgR PilZN" evidence="2">
    <location>
        <begin position="4"/>
        <end position="85"/>
    </location>
</feature>
<evidence type="ECO:0000313" key="4">
    <source>
        <dbReference type="Proteomes" id="UP000831537"/>
    </source>
</evidence>
<dbReference type="Gene3D" id="2.40.10.220">
    <property type="entry name" value="predicted glycosyltransferase like domains"/>
    <property type="match status" value="1"/>
</dbReference>
<feature type="domain" description="PilZ" evidence="1">
    <location>
        <begin position="96"/>
        <end position="205"/>
    </location>
</feature>
<dbReference type="Pfam" id="PF07238">
    <property type="entry name" value="PilZ"/>
    <property type="match status" value="1"/>
</dbReference>
<protein>
    <submittedName>
        <fullName evidence="3">PilZ domain-containing protein</fullName>
    </submittedName>
</protein>
<dbReference type="InterPro" id="IPR009875">
    <property type="entry name" value="PilZ_domain"/>
</dbReference>